<organism evidence="3 4">
    <name type="scientific">Exophiala spinifera</name>
    <dbReference type="NCBI Taxonomy" id="91928"/>
    <lineage>
        <taxon>Eukaryota</taxon>
        <taxon>Fungi</taxon>
        <taxon>Dikarya</taxon>
        <taxon>Ascomycota</taxon>
        <taxon>Pezizomycotina</taxon>
        <taxon>Eurotiomycetes</taxon>
        <taxon>Chaetothyriomycetidae</taxon>
        <taxon>Chaetothyriales</taxon>
        <taxon>Herpotrichiellaceae</taxon>
        <taxon>Exophiala</taxon>
    </lineage>
</organism>
<feature type="domain" description="Alpha/beta hydrolase fold-3" evidence="2">
    <location>
        <begin position="97"/>
        <end position="310"/>
    </location>
</feature>
<dbReference type="Gene3D" id="3.40.50.1820">
    <property type="entry name" value="alpha/beta hydrolase"/>
    <property type="match status" value="1"/>
</dbReference>
<keyword evidence="4" id="KW-1185">Reference proteome</keyword>
<dbReference type="InterPro" id="IPR029058">
    <property type="entry name" value="AB_hydrolase_fold"/>
</dbReference>
<evidence type="ECO:0000313" key="4">
    <source>
        <dbReference type="Proteomes" id="UP000053328"/>
    </source>
</evidence>
<dbReference type="RefSeq" id="XP_016239871.1">
    <property type="nucleotide sequence ID" value="XM_016374595.1"/>
</dbReference>
<dbReference type="Pfam" id="PF07859">
    <property type="entry name" value="Abhydrolase_3"/>
    <property type="match status" value="1"/>
</dbReference>
<dbReference type="PANTHER" id="PTHR48081:SF8">
    <property type="entry name" value="ALPHA_BETA HYDROLASE FOLD-3 DOMAIN-CONTAINING PROTEIN-RELATED"/>
    <property type="match status" value="1"/>
</dbReference>
<proteinExistence type="predicted"/>
<name>A0A0D2BM34_9EURO</name>
<protein>
    <recommendedName>
        <fullName evidence="2">Alpha/beta hydrolase fold-3 domain-containing protein</fullName>
    </recommendedName>
</protein>
<keyword evidence="1" id="KW-0378">Hydrolase</keyword>
<evidence type="ECO:0000259" key="2">
    <source>
        <dbReference type="Pfam" id="PF07859"/>
    </source>
</evidence>
<dbReference type="HOGENOM" id="CLU_012494_6_2_1"/>
<dbReference type="GO" id="GO:0016787">
    <property type="term" value="F:hydrolase activity"/>
    <property type="evidence" value="ECO:0007669"/>
    <property type="project" value="UniProtKB-KW"/>
</dbReference>
<dbReference type="OrthoDB" id="408631at2759"/>
<dbReference type="VEuPathDB" id="FungiDB:PV08_00229"/>
<dbReference type="SUPFAM" id="SSF53474">
    <property type="entry name" value="alpha/beta-Hydrolases"/>
    <property type="match status" value="1"/>
</dbReference>
<sequence length="349" mass="38896">MSEAQPRVAYQPLHPSLRDKLDPEYVSLHDEVLQYVKPNESQGWNPESRKFVSPLGAGAQKDVEVGKITNHEIGDGIQARIFTPEGRPASSEGWPCLFWLHGGGWVNGGLNSENGFLRHFCKYVKCVVCTVNYRHAPEYLYPTAVEDSLTGLKWLVQPENVQKFSIDTKKLIFGGLSAGGNLMAILSLQASQLDTPIRPIFQFFLCPVIDNTATVETTWSTSRHSPWLTPQRMTWYRERYFGTNDAESVKEWTASPCFAPDDLLRRYPKTFVAVSECDLLAPEGLAFAERLSDLGVPTEVKVYKGATHSILVLAGIHGIGKQLVHDVCERAAAELGGSYDRDAAKIERQ</sequence>
<reference evidence="3 4" key="1">
    <citation type="submission" date="2015-01" db="EMBL/GenBank/DDBJ databases">
        <title>The Genome Sequence of Exophiala spinifera CBS89968.</title>
        <authorList>
            <consortium name="The Broad Institute Genomics Platform"/>
            <person name="Cuomo C."/>
            <person name="de Hoog S."/>
            <person name="Gorbushina A."/>
            <person name="Stielow B."/>
            <person name="Teixiera M."/>
            <person name="Abouelleil A."/>
            <person name="Chapman S.B."/>
            <person name="Priest M."/>
            <person name="Young S.K."/>
            <person name="Wortman J."/>
            <person name="Nusbaum C."/>
            <person name="Birren B."/>
        </authorList>
    </citation>
    <scope>NUCLEOTIDE SEQUENCE [LARGE SCALE GENOMIC DNA]</scope>
    <source>
        <strain evidence="3 4">CBS 89968</strain>
    </source>
</reference>
<dbReference type="AlphaFoldDB" id="A0A0D2BM34"/>
<dbReference type="Proteomes" id="UP000053328">
    <property type="component" value="Unassembled WGS sequence"/>
</dbReference>
<dbReference type="GeneID" id="27327312"/>
<dbReference type="InterPro" id="IPR013094">
    <property type="entry name" value="AB_hydrolase_3"/>
</dbReference>
<dbReference type="PANTHER" id="PTHR48081">
    <property type="entry name" value="AB HYDROLASE SUPERFAMILY PROTEIN C4A8.06C"/>
    <property type="match status" value="1"/>
</dbReference>
<dbReference type="STRING" id="91928.A0A0D2BM34"/>
<evidence type="ECO:0000256" key="1">
    <source>
        <dbReference type="ARBA" id="ARBA00022801"/>
    </source>
</evidence>
<dbReference type="EMBL" id="KN847492">
    <property type="protein sequence ID" value="KIW19655.1"/>
    <property type="molecule type" value="Genomic_DNA"/>
</dbReference>
<gene>
    <name evidence="3" type="ORF">PV08_00229</name>
</gene>
<evidence type="ECO:0000313" key="3">
    <source>
        <dbReference type="EMBL" id="KIW19655.1"/>
    </source>
</evidence>
<accession>A0A0D2BM34</accession>
<dbReference type="InterPro" id="IPR050300">
    <property type="entry name" value="GDXG_lipolytic_enzyme"/>
</dbReference>